<dbReference type="RefSeq" id="WP_306971872.1">
    <property type="nucleotide sequence ID" value="NZ_JAUSZV010000001.1"/>
</dbReference>
<comment type="caution">
    <text evidence="1">The sequence shown here is derived from an EMBL/GenBank/DDBJ whole genome shotgun (WGS) entry which is preliminary data.</text>
</comment>
<sequence>MSDPDGFALDNEDEFLLNIDQTPLCPRCETRTKMVVRFSSSWKNGRAEEVPGLKEVVLCAACDHADPAAAELLALFTVDEGVTTSNMEMLGSLSAAWVESVRQRTVDEELLADEHERWLQGKL</sequence>
<name>A0AAW8F4N5_9ACTN</name>
<organism evidence="1 2">
    <name type="scientific">Streptomyces canus</name>
    <dbReference type="NCBI Taxonomy" id="58343"/>
    <lineage>
        <taxon>Bacteria</taxon>
        <taxon>Bacillati</taxon>
        <taxon>Actinomycetota</taxon>
        <taxon>Actinomycetes</taxon>
        <taxon>Kitasatosporales</taxon>
        <taxon>Streptomycetaceae</taxon>
        <taxon>Streptomyces</taxon>
        <taxon>Streptomyces aurantiacus group</taxon>
    </lineage>
</organism>
<evidence type="ECO:0000313" key="2">
    <source>
        <dbReference type="Proteomes" id="UP001234216"/>
    </source>
</evidence>
<proteinExistence type="predicted"/>
<reference evidence="1" key="1">
    <citation type="submission" date="2023-07" db="EMBL/GenBank/DDBJ databases">
        <title>Comparative genomics of wheat-associated soil bacteria to identify genetic determinants of phenazine resistance.</title>
        <authorList>
            <person name="Mouncey N."/>
        </authorList>
    </citation>
    <scope>NUCLEOTIDE SEQUENCE</scope>
    <source>
        <strain evidence="1">V4I22</strain>
    </source>
</reference>
<dbReference type="AlphaFoldDB" id="A0AAW8F4N5"/>
<gene>
    <name evidence="1" type="ORF">QFZ22_000290</name>
</gene>
<dbReference type="Pfam" id="PF19817">
    <property type="entry name" value="DUF6300"/>
    <property type="match status" value="1"/>
</dbReference>
<dbReference type="Proteomes" id="UP001234216">
    <property type="component" value="Unassembled WGS sequence"/>
</dbReference>
<protein>
    <submittedName>
        <fullName evidence="1">Uncharacterized protein</fullName>
    </submittedName>
</protein>
<dbReference type="EMBL" id="JAUSZV010000001">
    <property type="protein sequence ID" value="MDQ0904305.1"/>
    <property type="molecule type" value="Genomic_DNA"/>
</dbReference>
<accession>A0AAW8F4N5</accession>
<evidence type="ECO:0000313" key="1">
    <source>
        <dbReference type="EMBL" id="MDQ0904305.1"/>
    </source>
</evidence>
<dbReference type="InterPro" id="IPR046267">
    <property type="entry name" value="DUF6300"/>
</dbReference>